<keyword evidence="2" id="KW-1133">Transmembrane helix</keyword>
<keyword evidence="3" id="KW-0732">Signal</keyword>
<dbReference type="AlphaFoldDB" id="A0A8J5JSB4"/>
<feature type="signal peptide" evidence="3">
    <location>
        <begin position="1"/>
        <end position="21"/>
    </location>
</feature>
<keyword evidence="2" id="KW-0472">Membrane</keyword>
<name>A0A8J5JSB4_HOMAM</name>
<dbReference type="EMBL" id="JAHLQT010031643">
    <property type="protein sequence ID" value="KAG7160078.1"/>
    <property type="molecule type" value="Genomic_DNA"/>
</dbReference>
<dbReference type="Proteomes" id="UP000747542">
    <property type="component" value="Unassembled WGS sequence"/>
</dbReference>
<organism evidence="4 5">
    <name type="scientific">Homarus americanus</name>
    <name type="common">American lobster</name>
    <dbReference type="NCBI Taxonomy" id="6706"/>
    <lineage>
        <taxon>Eukaryota</taxon>
        <taxon>Metazoa</taxon>
        <taxon>Ecdysozoa</taxon>
        <taxon>Arthropoda</taxon>
        <taxon>Crustacea</taxon>
        <taxon>Multicrustacea</taxon>
        <taxon>Malacostraca</taxon>
        <taxon>Eumalacostraca</taxon>
        <taxon>Eucarida</taxon>
        <taxon>Decapoda</taxon>
        <taxon>Pleocyemata</taxon>
        <taxon>Astacidea</taxon>
        <taxon>Nephropoidea</taxon>
        <taxon>Nephropidae</taxon>
        <taxon>Homarus</taxon>
    </lineage>
</organism>
<evidence type="ECO:0000313" key="5">
    <source>
        <dbReference type="Proteomes" id="UP000747542"/>
    </source>
</evidence>
<comment type="caution">
    <text evidence="4">The sequence shown here is derived from an EMBL/GenBank/DDBJ whole genome shotgun (WGS) entry which is preliminary data.</text>
</comment>
<evidence type="ECO:0000256" key="2">
    <source>
        <dbReference type="SAM" id="Phobius"/>
    </source>
</evidence>
<sequence length="344" mass="38005">MNAVIHVITLCIITTVTITEAGNGVFTTSKDNVYNVTVPKNSSESSFYLWANHPNTSVKIQFVSVYPYSDSFTITQVNVWHLSYVYQPTKEKPLQIQIPLDQVYVQMDYFPVEEIVFSSDALVYWSFCSQRHTCSLMAPVTNSGNISSRSLAAVDVGDDGNSLYLTISLAVACGVLLIAVVTLAGMLCYQRRSNVFHHYEKPIRLPLPPPVPKGIHPKINSNSNQDFPDNCGTQVSPDNCSSQISPDNRGTQVSPDNCSSQVSPDNRGTQVSPDNCSSQISPDNRGTQVSPDNCSSQVSPDNRGTQVSFEYRGIQVSPDYCSTQDSLDNRDNDTTSEHYYRVDQ</sequence>
<keyword evidence="5" id="KW-1185">Reference proteome</keyword>
<keyword evidence="4" id="KW-0675">Receptor</keyword>
<evidence type="ECO:0000313" key="4">
    <source>
        <dbReference type="EMBL" id="KAG7160078.1"/>
    </source>
</evidence>
<proteinExistence type="predicted"/>
<evidence type="ECO:0000256" key="1">
    <source>
        <dbReference type="SAM" id="MobiDB-lite"/>
    </source>
</evidence>
<feature type="chain" id="PRO_5035181575" evidence="3">
    <location>
        <begin position="22"/>
        <end position="344"/>
    </location>
</feature>
<dbReference type="OrthoDB" id="8191482at2759"/>
<protein>
    <submittedName>
        <fullName evidence="4">Opioid growth factor receptor-like 1</fullName>
    </submittedName>
</protein>
<evidence type="ECO:0000256" key="3">
    <source>
        <dbReference type="SAM" id="SignalP"/>
    </source>
</evidence>
<reference evidence="4" key="1">
    <citation type="journal article" date="2021" name="Sci. Adv.">
        <title>The American lobster genome reveals insights on longevity, neural, and immune adaptations.</title>
        <authorList>
            <person name="Polinski J.M."/>
            <person name="Zimin A.V."/>
            <person name="Clark K.F."/>
            <person name="Kohn A.B."/>
            <person name="Sadowski N."/>
            <person name="Timp W."/>
            <person name="Ptitsyn A."/>
            <person name="Khanna P."/>
            <person name="Romanova D.Y."/>
            <person name="Williams P."/>
            <person name="Greenwood S.J."/>
            <person name="Moroz L.L."/>
            <person name="Walt D.R."/>
            <person name="Bodnar A.G."/>
        </authorList>
    </citation>
    <scope>NUCLEOTIDE SEQUENCE</scope>
    <source>
        <strain evidence="4">GMGI-L3</strain>
    </source>
</reference>
<accession>A0A8J5JSB4</accession>
<feature type="region of interest" description="Disordered" evidence="1">
    <location>
        <begin position="207"/>
        <end position="344"/>
    </location>
</feature>
<gene>
    <name evidence="4" type="primary">Ogfr-L1</name>
    <name evidence="4" type="ORF">Hamer_G012608</name>
</gene>
<feature type="compositionally biased region" description="Basic and acidic residues" evidence="1">
    <location>
        <begin position="327"/>
        <end position="344"/>
    </location>
</feature>
<keyword evidence="2" id="KW-0812">Transmembrane</keyword>
<feature type="transmembrane region" description="Helical" evidence="2">
    <location>
        <begin position="163"/>
        <end position="189"/>
    </location>
</feature>
<feature type="compositionally biased region" description="Polar residues" evidence="1">
    <location>
        <begin position="220"/>
        <end position="308"/>
    </location>
</feature>